<keyword evidence="2" id="KW-1185">Reference proteome</keyword>
<name>A0ABW5RLN6_9BACI</name>
<dbReference type="InterPro" id="IPR043519">
    <property type="entry name" value="NT_sf"/>
</dbReference>
<sequence>MRKVEIKDYDRAWIRRFLDEKEILEKILPTNAIIHHIGSTSVEGVAAKPIIDILVEVLSLTDIDSKNQEFSENGYVSKGENGITNRRFFYKLDESGNRLTHVHIFPTGSDNVIRHIAFRDYLRNHSQEAAEYSKIKQELAEKHPMDIEAYIDGKDSFVKELEKVALNWYTSKKRER</sequence>
<dbReference type="Pfam" id="PF04229">
    <property type="entry name" value="GrpB"/>
    <property type="match status" value="1"/>
</dbReference>
<dbReference type="EMBL" id="JBHUMF010000005">
    <property type="protein sequence ID" value="MFD2679587.1"/>
    <property type="molecule type" value="Genomic_DNA"/>
</dbReference>
<dbReference type="InterPro" id="IPR007344">
    <property type="entry name" value="GrpB/CoaE"/>
</dbReference>
<evidence type="ECO:0000313" key="1">
    <source>
        <dbReference type="EMBL" id="MFD2679587.1"/>
    </source>
</evidence>
<protein>
    <submittedName>
        <fullName evidence="1">GrpB family protein</fullName>
    </submittedName>
</protein>
<dbReference type="RefSeq" id="WP_377932357.1">
    <property type="nucleotide sequence ID" value="NZ_JBHUMF010000005.1"/>
</dbReference>
<dbReference type="Proteomes" id="UP001597506">
    <property type="component" value="Unassembled WGS sequence"/>
</dbReference>
<dbReference type="PANTHER" id="PTHR34822:SF1">
    <property type="entry name" value="GRPB FAMILY PROTEIN"/>
    <property type="match status" value="1"/>
</dbReference>
<dbReference type="PANTHER" id="PTHR34822">
    <property type="entry name" value="GRPB DOMAIN PROTEIN (AFU_ORTHOLOGUE AFUA_1G01530)"/>
    <property type="match status" value="1"/>
</dbReference>
<gene>
    <name evidence="1" type="ORF">ACFSUL_02360</name>
</gene>
<dbReference type="Gene3D" id="3.30.460.10">
    <property type="entry name" value="Beta Polymerase, domain 2"/>
    <property type="match status" value="1"/>
</dbReference>
<reference evidence="2" key="1">
    <citation type="journal article" date="2019" name="Int. J. Syst. Evol. Microbiol.">
        <title>The Global Catalogue of Microorganisms (GCM) 10K type strain sequencing project: providing services to taxonomists for standard genome sequencing and annotation.</title>
        <authorList>
            <consortium name="The Broad Institute Genomics Platform"/>
            <consortium name="The Broad Institute Genome Sequencing Center for Infectious Disease"/>
            <person name="Wu L."/>
            <person name="Ma J."/>
        </authorList>
    </citation>
    <scope>NUCLEOTIDE SEQUENCE [LARGE SCALE GENOMIC DNA]</scope>
    <source>
        <strain evidence="2">KCTC 3913</strain>
    </source>
</reference>
<evidence type="ECO:0000313" key="2">
    <source>
        <dbReference type="Proteomes" id="UP001597506"/>
    </source>
</evidence>
<comment type="caution">
    <text evidence="1">The sequence shown here is derived from an EMBL/GenBank/DDBJ whole genome shotgun (WGS) entry which is preliminary data.</text>
</comment>
<accession>A0ABW5RLN6</accession>
<organism evidence="1 2">
    <name type="scientific">Bacillus seohaeanensis</name>
    <dbReference type="NCBI Taxonomy" id="284580"/>
    <lineage>
        <taxon>Bacteria</taxon>
        <taxon>Bacillati</taxon>
        <taxon>Bacillota</taxon>
        <taxon>Bacilli</taxon>
        <taxon>Bacillales</taxon>
        <taxon>Bacillaceae</taxon>
        <taxon>Bacillus</taxon>
    </lineage>
</organism>
<proteinExistence type="predicted"/>
<dbReference type="SUPFAM" id="SSF81301">
    <property type="entry name" value="Nucleotidyltransferase"/>
    <property type="match status" value="1"/>
</dbReference>